<feature type="region of interest" description="Disordered" evidence="2">
    <location>
        <begin position="551"/>
        <end position="598"/>
    </location>
</feature>
<feature type="compositionally biased region" description="Polar residues" evidence="2">
    <location>
        <begin position="559"/>
        <end position="575"/>
    </location>
</feature>
<keyword evidence="1" id="KW-0175">Coiled coil</keyword>
<feature type="compositionally biased region" description="Polar residues" evidence="2">
    <location>
        <begin position="119"/>
        <end position="139"/>
    </location>
</feature>
<organism evidence="4 5">
    <name type="scientific">Paraphoma chrysanthemicola</name>
    <dbReference type="NCBI Taxonomy" id="798071"/>
    <lineage>
        <taxon>Eukaryota</taxon>
        <taxon>Fungi</taxon>
        <taxon>Dikarya</taxon>
        <taxon>Ascomycota</taxon>
        <taxon>Pezizomycotina</taxon>
        <taxon>Dothideomycetes</taxon>
        <taxon>Pleosporomycetidae</taxon>
        <taxon>Pleosporales</taxon>
        <taxon>Pleosporineae</taxon>
        <taxon>Phaeosphaeriaceae</taxon>
        <taxon>Paraphoma</taxon>
    </lineage>
</organism>
<evidence type="ECO:0000256" key="2">
    <source>
        <dbReference type="SAM" id="MobiDB-lite"/>
    </source>
</evidence>
<accession>A0A8K0RCB8</accession>
<evidence type="ECO:0000259" key="3">
    <source>
        <dbReference type="Pfam" id="PF25603"/>
    </source>
</evidence>
<reference evidence="4" key="1">
    <citation type="journal article" date="2021" name="Nat. Commun.">
        <title>Genetic determinants of endophytism in the Arabidopsis root mycobiome.</title>
        <authorList>
            <person name="Mesny F."/>
            <person name="Miyauchi S."/>
            <person name="Thiergart T."/>
            <person name="Pickel B."/>
            <person name="Atanasova L."/>
            <person name="Karlsson M."/>
            <person name="Huettel B."/>
            <person name="Barry K.W."/>
            <person name="Haridas S."/>
            <person name="Chen C."/>
            <person name="Bauer D."/>
            <person name="Andreopoulos W."/>
            <person name="Pangilinan J."/>
            <person name="LaButti K."/>
            <person name="Riley R."/>
            <person name="Lipzen A."/>
            <person name="Clum A."/>
            <person name="Drula E."/>
            <person name="Henrissat B."/>
            <person name="Kohler A."/>
            <person name="Grigoriev I.V."/>
            <person name="Martin F.M."/>
            <person name="Hacquard S."/>
        </authorList>
    </citation>
    <scope>NUCLEOTIDE SEQUENCE</scope>
    <source>
        <strain evidence="4">MPI-SDFR-AT-0120</strain>
    </source>
</reference>
<name>A0A8K0RCB8_9PLEO</name>
<dbReference type="EMBL" id="JAGMVJ010000006">
    <property type="protein sequence ID" value="KAH7089878.1"/>
    <property type="molecule type" value="Genomic_DNA"/>
</dbReference>
<dbReference type="OrthoDB" id="71307at2759"/>
<evidence type="ECO:0000313" key="5">
    <source>
        <dbReference type="Proteomes" id="UP000813461"/>
    </source>
</evidence>
<dbReference type="Proteomes" id="UP000813461">
    <property type="component" value="Unassembled WGS sequence"/>
</dbReference>
<feature type="region of interest" description="Disordered" evidence="2">
    <location>
        <begin position="250"/>
        <end position="280"/>
    </location>
</feature>
<feature type="domain" description="SPT23/MGA2-like DNA-binding" evidence="3">
    <location>
        <begin position="282"/>
        <end position="397"/>
    </location>
</feature>
<gene>
    <name evidence="4" type="ORF">FB567DRAFT_311715</name>
</gene>
<feature type="compositionally biased region" description="Low complexity" evidence="2">
    <location>
        <begin position="96"/>
        <end position="111"/>
    </location>
</feature>
<evidence type="ECO:0000313" key="4">
    <source>
        <dbReference type="EMBL" id="KAH7089878.1"/>
    </source>
</evidence>
<protein>
    <recommendedName>
        <fullName evidence="3">SPT23/MGA2-like DNA-binding domain-containing protein</fullName>
    </recommendedName>
</protein>
<dbReference type="AlphaFoldDB" id="A0A8K0RCB8"/>
<feature type="region of interest" description="Disordered" evidence="2">
    <location>
        <begin position="85"/>
        <end position="165"/>
    </location>
</feature>
<feature type="coiled-coil region" evidence="1">
    <location>
        <begin position="291"/>
        <end position="318"/>
    </location>
</feature>
<proteinExistence type="predicted"/>
<dbReference type="Pfam" id="PF25603">
    <property type="entry name" value="SPT23_MGA2_DBD"/>
    <property type="match status" value="1"/>
</dbReference>
<dbReference type="InterPro" id="IPR057962">
    <property type="entry name" value="SPT23_MGA2_DBD"/>
</dbReference>
<comment type="caution">
    <text evidence="4">The sequence shown here is derived from an EMBL/GenBank/DDBJ whole genome shotgun (WGS) entry which is preliminary data.</text>
</comment>
<sequence>MDYSSQHNNFVNPADLLSSSNAFGDGFNPADLDSKAQFDFLDSTLGVTDFNGWDSPNDLTRSHQDSGVDLRGVYATGAGFPSLKTEDSSEFDNFLNTPYSTPASNNSNTPSQHGDMIFSNANSPGDYTRDQSQTSSPEANNDAKYASDSWPHDDSILIPQSAEPPEVQIMFDKTKTRAETQIKTLLVIKPLSRQRQYIRFPRHTLSKSKQLATKDEIDTNQANDASIIVDLTLVCATAVDKPQDLKRALRRARGAEPTPRRARGTQVSEIEKDDAAHPQNGGAVVICEGCKERERKRYDRKKKRNQDEENEWTNYEDDRIIMINEKEFKRLQDVEPDASNGSDAKKVEFAMRITCYCRHQEEKSPMGYKVIFTFKDCMGRVITQQVSEVIQITDDHKNREMPVVESIRTDLNIQAPGQQEPLSAQYGVPMYNYSAGPVYGMYSQPTTPVMPQFQSPLSATEGYYPQGAGTGMPSQAAHPTNFNFNAGSIVAPTPAPSYANHQRYQSYSNTPMLSPTEQFSAQTGYPLVRPHSMDNFSAAFANMAYPPPQNTYNHAFASQPPSRNVSRPASPSWDQGPSRAKKMRGAPSFFMAEDVDNE</sequence>
<keyword evidence="5" id="KW-1185">Reference proteome</keyword>
<evidence type="ECO:0000256" key="1">
    <source>
        <dbReference type="SAM" id="Coils"/>
    </source>
</evidence>